<name>A0AAD2A2J2_9LAMI</name>
<dbReference type="EMBL" id="OU503052">
    <property type="protein sequence ID" value="CAI9780275.1"/>
    <property type="molecule type" value="Genomic_DNA"/>
</dbReference>
<evidence type="ECO:0000313" key="2">
    <source>
        <dbReference type="Proteomes" id="UP000834106"/>
    </source>
</evidence>
<organism evidence="1 2">
    <name type="scientific">Fraxinus pennsylvanica</name>
    <dbReference type="NCBI Taxonomy" id="56036"/>
    <lineage>
        <taxon>Eukaryota</taxon>
        <taxon>Viridiplantae</taxon>
        <taxon>Streptophyta</taxon>
        <taxon>Embryophyta</taxon>
        <taxon>Tracheophyta</taxon>
        <taxon>Spermatophyta</taxon>
        <taxon>Magnoliopsida</taxon>
        <taxon>eudicotyledons</taxon>
        <taxon>Gunneridae</taxon>
        <taxon>Pentapetalae</taxon>
        <taxon>asterids</taxon>
        <taxon>lamiids</taxon>
        <taxon>Lamiales</taxon>
        <taxon>Oleaceae</taxon>
        <taxon>Oleeae</taxon>
        <taxon>Fraxinus</taxon>
    </lineage>
</organism>
<dbReference type="AlphaFoldDB" id="A0AAD2A2J2"/>
<evidence type="ECO:0000313" key="1">
    <source>
        <dbReference type="EMBL" id="CAI9780275.1"/>
    </source>
</evidence>
<gene>
    <name evidence="1" type="ORF">FPE_LOCUS27705</name>
</gene>
<accession>A0AAD2A2J2</accession>
<keyword evidence="2" id="KW-1185">Reference proteome</keyword>
<dbReference type="Proteomes" id="UP000834106">
    <property type="component" value="Chromosome 17"/>
</dbReference>
<reference evidence="1" key="1">
    <citation type="submission" date="2023-05" db="EMBL/GenBank/DDBJ databases">
        <authorList>
            <person name="Huff M."/>
        </authorList>
    </citation>
    <scope>NUCLEOTIDE SEQUENCE</scope>
</reference>
<proteinExistence type="predicted"/>
<protein>
    <submittedName>
        <fullName evidence="1">Uncharacterized protein</fullName>
    </submittedName>
</protein>
<sequence>MFFCCSILGMEYGFLEGEGEGKRLRILHGGSGQRNMRDPIGKNVVEESLLQTMEEGPQVQEEEEIPIECELIDSDNEVNDDDFHYDKNASKHIKSGLHVDPVLELDVGGKEDKSSDELDCPTDHFIVDYLVGVLPKRYKVPSVEDLMQDKFAKDNVEFLGLEFLRDVIALL</sequence>